<comment type="caution">
    <text evidence="1">The sequence shown here is derived from an EMBL/GenBank/DDBJ whole genome shotgun (WGS) entry which is preliminary data.</text>
</comment>
<organism evidence="1 2">
    <name type="scientific">Kribbella sancticallisti</name>
    <dbReference type="NCBI Taxonomy" id="460087"/>
    <lineage>
        <taxon>Bacteria</taxon>
        <taxon>Bacillati</taxon>
        <taxon>Actinomycetota</taxon>
        <taxon>Actinomycetes</taxon>
        <taxon>Propionibacteriales</taxon>
        <taxon>Kribbellaceae</taxon>
        <taxon>Kribbella</taxon>
    </lineage>
</organism>
<name>A0ABN2DQH6_9ACTN</name>
<sequence length="71" mass="7724">MDWTDLQHGEPLHRVCAWLGEHLIIDYVGAPASAARFEEVVRRSFTTLHVTNEPVRSADYGNGSSSPSAGG</sequence>
<keyword evidence="2" id="KW-1185">Reference proteome</keyword>
<dbReference type="Proteomes" id="UP001500393">
    <property type="component" value="Unassembled WGS sequence"/>
</dbReference>
<evidence type="ECO:0000313" key="2">
    <source>
        <dbReference type="Proteomes" id="UP001500393"/>
    </source>
</evidence>
<dbReference type="EMBL" id="BAAAOS010000020">
    <property type="protein sequence ID" value="GAA1580342.1"/>
    <property type="molecule type" value="Genomic_DNA"/>
</dbReference>
<proteinExistence type="predicted"/>
<protein>
    <submittedName>
        <fullName evidence="1">Uncharacterized protein</fullName>
    </submittedName>
</protein>
<reference evidence="1 2" key="1">
    <citation type="journal article" date="2019" name="Int. J. Syst. Evol. Microbiol.">
        <title>The Global Catalogue of Microorganisms (GCM) 10K type strain sequencing project: providing services to taxonomists for standard genome sequencing and annotation.</title>
        <authorList>
            <consortium name="The Broad Institute Genomics Platform"/>
            <consortium name="The Broad Institute Genome Sequencing Center for Infectious Disease"/>
            <person name="Wu L."/>
            <person name="Ma J."/>
        </authorList>
    </citation>
    <scope>NUCLEOTIDE SEQUENCE [LARGE SCALE GENOMIC DNA]</scope>
    <source>
        <strain evidence="1 2">JCM 14969</strain>
    </source>
</reference>
<evidence type="ECO:0000313" key="1">
    <source>
        <dbReference type="EMBL" id="GAA1580342.1"/>
    </source>
</evidence>
<gene>
    <name evidence="1" type="ORF">GCM10009789_37720</name>
</gene>
<accession>A0ABN2DQH6</accession>